<evidence type="ECO:0000256" key="7">
    <source>
        <dbReference type="ARBA" id="ARBA00029500"/>
    </source>
</evidence>
<evidence type="ECO:0000256" key="6">
    <source>
        <dbReference type="ARBA" id="ARBA00023163"/>
    </source>
</evidence>
<dbReference type="Pfam" id="PF00989">
    <property type="entry name" value="PAS"/>
    <property type="match status" value="1"/>
</dbReference>
<dbReference type="FunFam" id="3.40.50.300:FF:000006">
    <property type="entry name" value="DNA-binding transcriptional regulator NtrC"/>
    <property type="match status" value="1"/>
</dbReference>
<sequence length="692" mass="78869">MNMLIKDMVMKTSIRVKENQYLKEVLTYFEQTNVDSLPVFNICNQLIGILTKDTVMIGIQNHENVVSNLHLDQDYMIVSENDHIQGIIKKQKKFYLVQNKYKSIIGIISHNDLNYMHISILERRLKELEAVFEHAHNGIVAIDKNGIITSFNPATEKISGVNREGALGRFLNDVFIPSGMLEVLRTGEPQYGTKYQVGNRKYISNRTPIIENGEVTGVVAVFQDISEIEKISGELQSVRELNQQLEAIIAASYDGIVIADSTGQIIRYNQAFLTFIQGDTNDNLNGKFIFEVFPSFKIENIKQMLEGKQSIALLKKTEANVTLIITVNPVLNKNEHIDFVVINIQNITKFIQLQEEVENNRRLTERYKEELEQYRVELKSRANFIADSPIMKKVVHIAKKVSAFDSTVMIFGESGTGKEELARIIQLNSVRSEGPFITINCGAIPETLLESELFGYEAGAFTGAGKSGKPGMFELAHNGIIFLDEIGECPLSIQIKLLRVIQEKVVTRLGGTKSIKIDVRILAATHRNLEEQVKKGEFREDLFFRLNVIPITLPPLRERTEDLLPLIEMYLNEFNQTYGMSKQIASDAFEILFRYKWPGNIRELRNAIERSFVLSEGEYINVKDFSFLQSEMIEQDTEIDDEEILPLKEAVMNFENKLINRALKKYGSTYKAANILNVDQSTIVRKLQKMKT</sequence>
<dbReference type="InterPro" id="IPR058031">
    <property type="entry name" value="AAA_lid_NorR"/>
</dbReference>
<dbReference type="SMART" id="SM00382">
    <property type="entry name" value="AAA"/>
    <property type="match status" value="1"/>
</dbReference>
<keyword evidence="3" id="KW-0067">ATP-binding</keyword>
<reference evidence="8 9" key="1">
    <citation type="submission" date="2018-01" db="EMBL/GenBank/DDBJ databases">
        <title>Bacillus asahii Genome sequencing and assembly.</title>
        <authorList>
            <person name="Jiang H."/>
            <person name="Feng Y."/>
            <person name="Zhao F."/>
            <person name="Lin X."/>
        </authorList>
    </citation>
    <scope>NUCLEOTIDE SEQUENCE [LARGE SCALE GENOMIC DNA]</scope>
    <source>
        <strain evidence="8 9">OM18</strain>
    </source>
</reference>
<dbReference type="InterPro" id="IPR025662">
    <property type="entry name" value="Sigma_54_int_dom_ATP-bd_1"/>
</dbReference>
<dbReference type="PANTHER" id="PTHR32071">
    <property type="entry name" value="TRANSCRIPTIONAL REGULATORY PROTEIN"/>
    <property type="match status" value="1"/>
</dbReference>
<accession>A0A3Q9RMJ1</accession>
<dbReference type="InterPro" id="IPR035965">
    <property type="entry name" value="PAS-like_dom_sf"/>
</dbReference>
<dbReference type="InterPro" id="IPR000014">
    <property type="entry name" value="PAS"/>
</dbReference>
<dbReference type="GO" id="GO:0005524">
    <property type="term" value="F:ATP binding"/>
    <property type="evidence" value="ECO:0007669"/>
    <property type="project" value="UniProtKB-KW"/>
</dbReference>
<dbReference type="InterPro" id="IPR003593">
    <property type="entry name" value="AAA+_ATPase"/>
</dbReference>
<dbReference type="Gene3D" id="3.10.580.10">
    <property type="entry name" value="CBS-domain"/>
    <property type="match status" value="1"/>
</dbReference>
<protein>
    <recommendedName>
        <fullName evidence="7">HTH-type transcriptional regulatory protein TyrR</fullName>
    </recommendedName>
</protein>
<dbReference type="RefSeq" id="WP_127760105.1">
    <property type="nucleotide sequence ID" value="NZ_CP026095.1"/>
</dbReference>
<dbReference type="PROSITE" id="PS50045">
    <property type="entry name" value="SIGMA54_INTERACT_4"/>
    <property type="match status" value="1"/>
</dbReference>
<evidence type="ECO:0000313" key="8">
    <source>
        <dbReference type="EMBL" id="AZV42679.1"/>
    </source>
</evidence>
<dbReference type="PROSITE" id="PS00676">
    <property type="entry name" value="SIGMA54_INTERACT_2"/>
    <property type="match status" value="1"/>
</dbReference>
<evidence type="ECO:0000256" key="5">
    <source>
        <dbReference type="ARBA" id="ARBA00023125"/>
    </source>
</evidence>
<dbReference type="Pfam" id="PF00571">
    <property type="entry name" value="CBS"/>
    <property type="match status" value="1"/>
</dbReference>
<evidence type="ECO:0000256" key="3">
    <source>
        <dbReference type="ARBA" id="ARBA00022840"/>
    </source>
</evidence>
<dbReference type="SUPFAM" id="SSF55785">
    <property type="entry name" value="PYP-like sensor domain (PAS domain)"/>
    <property type="match status" value="2"/>
</dbReference>
<dbReference type="NCBIfam" id="TIGR00229">
    <property type="entry name" value="sensory_box"/>
    <property type="match status" value="2"/>
</dbReference>
<dbReference type="SUPFAM" id="SSF54631">
    <property type="entry name" value="CBS-domain pair"/>
    <property type="match status" value="1"/>
</dbReference>
<dbReference type="Pfam" id="PF13426">
    <property type="entry name" value="PAS_9"/>
    <property type="match status" value="1"/>
</dbReference>
<dbReference type="Gene3D" id="1.10.10.60">
    <property type="entry name" value="Homeodomain-like"/>
    <property type="match status" value="1"/>
</dbReference>
<dbReference type="Proteomes" id="UP000283095">
    <property type="component" value="Chromosome"/>
</dbReference>
<keyword evidence="4" id="KW-0805">Transcription regulation</keyword>
<dbReference type="Pfam" id="PF00158">
    <property type="entry name" value="Sigma54_activat"/>
    <property type="match status" value="1"/>
</dbReference>
<dbReference type="Pfam" id="PF18024">
    <property type="entry name" value="HTH_50"/>
    <property type="match status" value="1"/>
</dbReference>
<dbReference type="GO" id="GO:0006355">
    <property type="term" value="P:regulation of DNA-templated transcription"/>
    <property type="evidence" value="ECO:0007669"/>
    <property type="project" value="InterPro"/>
</dbReference>
<proteinExistence type="predicted"/>
<dbReference type="InterPro" id="IPR013767">
    <property type="entry name" value="PAS_fold"/>
</dbReference>
<dbReference type="AlphaFoldDB" id="A0A3Q9RMJ1"/>
<dbReference type="Gene3D" id="3.40.50.300">
    <property type="entry name" value="P-loop containing nucleotide triphosphate hydrolases"/>
    <property type="match status" value="1"/>
</dbReference>
<gene>
    <name evidence="8" type="ORF">BAOM_2070</name>
</gene>
<dbReference type="Gene3D" id="3.30.450.20">
    <property type="entry name" value="PAS domain"/>
    <property type="match status" value="2"/>
</dbReference>
<evidence type="ECO:0000256" key="1">
    <source>
        <dbReference type="ARBA" id="ARBA00022741"/>
    </source>
</evidence>
<dbReference type="InterPro" id="IPR027417">
    <property type="entry name" value="P-loop_NTPase"/>
</dbReference>
<dbReference type="SUPFAM" id="SSF52540">
    <property type="entry name" value="P-loop containing nucleoside triphosphate hydrolases"/>
    <property type="match status" value="1"/>
</dbReference>
<name>A0A3Q9RMJ1_9BACI</name>
<dbReference type="PROSITE" id="PS50112">
    <property type="entry name" value="PAS"/>
    <property type="match status" value="1"/>
</dbReference>
<dbReference type="InterPro" id="IPR009057">
    <property type="entry name" value="Homeodomain-like_sf"/>
</dbReference>
<dbReference type="SUPFAM" id="SSF46689">
    <property type="entry name" value="Homeodomain-like"/>
    <property type="match status" value="1"/>
</dbReference>
<keyword evidence="5" id="KW-0238">DNA-binding</keyword>
<dbReference type="Pfam" id="PF25601">
    <property type="entry name" value="AAA_lid_14"/>
    <property type="match status" value="1"/>
</dbReference>
<evidence type="ECO:0000256" key="4">
    <source>
        <dbReference type="ARBA" id="ARBA00023015"/>
    </source>
</evidence>
<dbReference type="GO" id="GO:0003677">
    <property type="term" value="F:DNA binding"/>
    <property type="evidence" value="ECO:0007669"/>
    <property type="project" value="UniProtKB-KW"/>
</dbReference>
<dbReference type="InterPro" id="IPR025943">
    <property type="entry name" value="Sigma_54_int_dom_ATP-bd_2"/>
</dbReference>
<dbReference type="CDD" id="cd00009">
    <property type="entry name" value="AAA"/>
    <property type="match status" value="1"/>
</dbReference>
<dbReference type="InterPro" id="IPR046342">
    <property type="entry name" value="CBS_dom_sf"/>
</dbReference>
<dbReference type="PANTHER" id="PTHR32071:SF57">
    <property type="entry name" value="C4-DICARBOXYLATE TRANSPORT TRANSCRIPTIONAL REGULATORY PROTEIN DCTD"/>
    <property type="match status" value="1"/>
</dbReference>
<keyword evidence="1" id="KW-0547">Nucleotide-binding</keyword>
<dbReference type="PROSITE" id="PS00688">
    <property type="entry name" value="SIGMA54_INTERACT_3"/>
    <property type="match status" value="1"/>
</dbReference>
<evidence type="ECO:0000256" key="2">
    <source>
        <dbReference type="ARBA" id="ARBA00022797"/>
    </source>
</evidence>
<keyword evidence="2" id="KW-0058">Aromatic hydrocarbons catabolism</keyword>
<organism evidence="8 9">
    <name type="scientific">Peribacillus asahii</name>
    <dbReference type="NCBI Taxonomy" id="228899"/>
    <lineage>
        <taxon>Bacteria</taxon>
        <taxon>Bacillati</taxon>
        <taxon>Bacillota</taxon>
        <taxon>Bacilli</taxon>
        <taxon>Bacillales</taxon>
        <taxon>Bacillaceae</taxon>
        <taxon>Peribacillus</taxon>
    </lineage>
</organism>
<dbReference type="InterPro" id="IPR002078">
    <property type="entry name" value="Sigma_54_int"/>
</dbReference>
<dbReference type="PROSITE" id="PS00675">
    <property type="entry name" value="SIGMA54_INTERACT_1"/>
    <property type="match status" value="1"/>
</dbReference>
<dbReference type="Gene3D" id="1.10.8.60">
    <property type="match status" value="1"/>
</dbReference>
<dbReference type="SMART" id="SM00091">
    <property type="entry name" value="PAS"/>
    <property type="match status" value="2"/>
</dbReference>
<keyword evidence="6" id="KW-0804">Transcription</keyword>
<evidence type="ECO:0000313" key="9">
    <source>
        <dbReference type="Proteomes" id="UP000283095"/>
    </source>
</evidence>
<dbReference type="EMBL" id="CP026095">
    <property type="protein sequence ID" value="AZV42679.1"/>
    <property type="molecule type" value="Genomic_DNA"/>
</dbReference>
<dbReference type="InterPro" id="IPR030828">
    <property type="entry name" value="HTH_TyrR"/>
</dbReference>
<dbReference type="KEGG" id="pasa:BAOM_2070"/>
<dbReference type="InterPro" id="IPR000644">
    <property type="entry name" value="CBS_dom"/>
</dbReference>
<dbReference type="OrthoDB" id="9771372at2"/>
<dbReference type="InterPro" id="IPR025944">
    <property type="entry name" value="Sigma_54_int_dom_CS"/>
</dbReference>
<dbReference type="CDD" id="cd00130">
    <property type="entry name" value="PAS"/>
    <property type="match status" value="2"/>
</dbReference>